<protein>
    <recommendedName>
        <fullName evidence="2">RING-type domain-containing protein</fullName>
    </recommendedName>
</protein>
<dbReference type="SUPFAM" id="SSF57850">
    <property type="entry name" value="RING/U-box"/>
    <property type="match status" value="1"/>
</dbReference>
<evidence type="ECO:0000259" key="2">
    <source>
        <dbReference type="PROSITE" id="PS50089"/>
    </source>
</evidence>
<dbReference type="InterPro" id="IPR001841">
    <property type="entry name" value="Znf_RING"/>
</dbReference>
<sequence>MGEINEISVLGLQDSYVEGESKARTLLEFLKEEEEDMDGVNQRSSGRWKNLKTRFRFKGIGCCGAIWNTSTNQASNLMNVREEEENGEEMNASQIPPVSDENNILIPNQSFCVSQNPVEFTGLNLAAALAAERNLRGIDGNDPRGGPPTSIPSPPLRVSLMRLLREGGGEDAERENVKARDRLAGGGGSNDAACCVCMERSKGAAFIPCGHTFCRVCCRDIWLNRGSCAICNRSIVEILDIF</sequence>
<name>A0AAD4T063_9MAGN</name>
<dbReference type="Proteomes" id="UP001202328">
    <property type="component" value="Unassembled WGS sequence"/>
</dbReference>
<keyword evidence="1" id="KW-0479">Metal-binding</keyword>
<evidence type="ECO:0000256" key="1">
    <source>
        <dbReference type="PROSITE-ProRule" id="PRU00175"/>
    </source>
</evidence>
<dbReference type="PANTHER" id="PTHR46629">
    <property type="entry name" value="OS01G0917900 PROTEIN"/>
    <property type="match status" value="1"/>
</dbReference>
<keyword evidence="1" id="KW-0862">Zinc</keyword>
<comment type="caution">
    <text evidence="3">The sequence shown here is derived from an EMBL/GenBank/DDBJ whole genome shotgun (WGS) entry which is preliminary data.</text>
</comment>
<dbReference type="SMART" id="SM00184">
    <property type="entry name" value="RING"/>
    <property type="match status" value="1"/>
</dbReference>
<dbReference type="Pfam" id="PF13920">
    <property type="entry name" value="zf-C3HC4_3"/>
    <property type="match status" value="1"/>
</dbReference>
<evidence type="ECO:0000313" key="3">
    <source>
        <dbReference type="EMBL" id="KAI3928547.1"/>
    </source>
</evidence>
<dbReference type="Gene3D" id="3.30.40.10">
    <property type="entry name" value="Zinc/RING finger domain, C3HC4 (zinc finger)"/>
    <property type="match status" value="1"/>
</dbReference>
<organism evidence="3 4">
    <name type="scientific">Papaver atlanticum</name>
    <dbReference type="NCBI Taxonomy" id="357466"/>
    <lineage>
        <taxon>Eukaryota</taxon>
        <taxon>Viridiplantae</taxon>
        <taxon>Streptophyta</taxon>
        <taxon>Embryophyta</taxon>
        <taxon>Tracheophyta</taxon>
        <taxon>Spermatophyta</taxon>
        <taxon>Magnoliopsida</taxon>
        <taxon>Ranunculales</taxon>
        <taxon>Papaveraceae</taxon>
        <taxon>Papaveroideae</taxon>
        <taxon>Papaver</taxon>
    </lineage>
</organism>
<reference evidence="3" key="1">
    <citation type="submission" date="2022-04" db="EMBL/GenBank/DDBJ databases">
        <title>A functionally conserved STORR gene fusion in Papaver species that diverged 16.8 million years ago.</title>
        <authorList>
            <person name="Catania T."/>
        </authorList>
    </citation>
    <scope>NUCLEOTIDE SEQUENCE</scope>
    <source>
        <strain evidence="3">S-188037</strain>
    </source>
</reference>
<dbReference type="EMBL" id="JAJJMB010007708">
    <property type="protein sequence ID" value="KAI3928547.1"/>
    <property type="molecule type" value="Genomic_DNA"/>
</dbReference>
<accession>A0AAD4T063</accession>
<proteinExistence type="predicted"/>
<keyword evidence="1" id="KW-0863">Zinc-finger</keyword>
<dbReference type="InterPro" id="IPR013083">
    <property type="entry name" value="Znf_RING/FYVE/PHD"/>
</dbReference>
<evidence type="ECO:0000313" key="4">
    <source>
        <dbReference type="Proteomes" id="UP001202328"/>
    </source>
</evidence>
<gene>
    <name evidence="3" type="ORF">MKW98_024148</name>
</gene>
<dbReference type="AlphaFoldDB" id="A0AAD4T063"/>
<dbReference type="PROSITE" id="PS50089">
    <property type="entry name" value="ZF_RING_2"/>
    <property type="match status" value="1"/>
</dbReference>
<dbReference type="GO" id="GO:0008270">
    <property type="term" value="F:zinc ion binding"/>
    <property type="evidence" value="ECO:0007669"/>
    <property type="project" value="UniProtKB-KW"/>
</dbReference>
<feature type="domain" description="RING-type" evidence="2">
    <location>
        <begin position="194"/>
        <end position="232"/>
    </location>
</feature>
<keyword evidence="4" id="KW-1185">Reference proteome</keyword>